<reference evidence="1 2" key="1">
    <citation type="submission" date="2022-05" db="EMBL/GenBank/DDBJ databases">
        <title>Flavobacterium sp., isolated from activated sludge.</title>
        <authorList>
            <person name="Ran Q."/>
        </authorList>
    </citation>
    <scope>NUCLEOTIDE SEQUENCE [LARGE SCALE GENOMIC DNA]</scope>
    <source>
        <strain evidence="1 2">HXWNR69</strain>
    </source>
</reference>
<proteinExistence type="predicted"/>
<dbReference type="Proteomes" id="UP001203342">
    <property type="component" value="Unassembled WGS sequence"/>
</dbReference>
<sequence>MEIKLKYGIDNLLFGMKEQDVIKILGKPDSSYKDEDENVVYVYNSRKLRLTFYKEEDFRLGYMTTSNPIVKLFNTSLISKNWSEVYPILEKNKVKYFESDTIEGILSYFNEENWLFFHLDYNEIIKIELGAVFKEKEDDFDWKF</sequence>
<evidence type="ECO:0000313" key="2">
    <source>
        <dbReference type="Proteomes" id="UP001203342"/>
    </source>
</evidence>
<name>A0ABT0TFS8_9FLAO</name>
<dbReference type="RefSeq" id="WP_250581109.1">
    <property type="nucleotide sequence ID" value="NZ_JAMLJN010000003.1"/>
</dbReference>
<accession>A0ABT0TFS8</accession>
<organism evidence="1 2">
    <name type="scientific">Flavobacterium fragile</name>
    <dbReference type="NCBI Taxonomy" id="2949085"/>
    <lineage>
        <taxon>Bacteria</taxon>
        <taxon>Pseudomonadati</taxon>
        <taxon>Bacteroidota</taxon>
        <taxon>Flavobacteriia</taxon>
        <taxon>Flavobacteriales</taxon>
        <taxon>Flavobacteriaceae</taxon>
        <taxon>Flavobacterium</taxon>
    </lineage>
</organism>
<keyword evidence="2" id="KW-1185">Reference proteome</keyword>
<evidence type="ECO:0000313" key="1">
    <source>
        <dbReference type="EMBL" id="MCL9769834.1"/>
    </source>
</evidence>
<comment type="caution">
    <text evidence="1">The sequence shown here is derived from an EMBL/GenBank/DDBJ whole genome shotgun (WGS) entry which is preliminary data.</text>
</comment>
<gene>
    <name evidence="1" type="ORF">NAT47_05345</name>
</gene>
<protein>
    <submittedName>
        <fullName evidence="1">Uncharacterized protein</fullName>
    </submittedName>
</protein>
<dbReference type="EMBL" id="JAMLJN010000003">
    <property type="protein sequence ID" value="MCL9769834.1"/>
    <property type="molecule type" value="Genomic_DNA"/>
</dbReference>